<name>A0A8J4A2P4_9ACTN</name>
<evidence type="ECO:0000313" key="2">
    <source>
        <dbReference type="Proteomes" id="UP000635606"/>
    </source>
</evidence>
<reference evidence="1" key="1">
    <citation type="submission" date="2021-01" db="EMBL/GenBank/DDBJ databases">
        <title>Whole genome shotgun sequence of Virgisporangium ochraceum NBRC 16418.</title>
        <authorList>
            <person name="Komaki H."/>
            <person name="Tamura T."/>
        </authorList>
    </citation>
    <scope>NUCLEOTIDE SEQUENCE</scope>
    <source>
        <strain evidence="1">NBRC 16418</strain>
    </source>
</reference>
<accession>A0A8J4A2P4</accession>
<dbReference type="AlphaFoldDB" id="A0A8J4A2P4"/>
<comment type="caution">
    <text evidence="1">The sequence shown here is derived from an EMBL/GenBank/DDBJ whole genome shotgun (WGS) entry which is preliminary data.</text>
</comment>
<sequence>MAGAAALVVQVVVTAVLVTNAERRPRDEEPPGQLVSGTPVLSEYGVRAPQRFARVVLVDRASYAEAAAPFTGAGFSQRIEGLAGTSNTGHILFHQTVGCDTVSGPQLRVDAVGTYVLTFATRGHRGECVAPQQVVVAFVHP</sequence>
<organism evidence="1 2">
    <name type="scientific">Virgisporangium ochraceum</name>
    <dbReference type="NCBI Taxonomy" id="65505"/>
    <lineage>
        <taxon>Bacteria</taxon>
        <taxon>Bacillati</taxon>
        <taxon>Actinomycetota</taxon>
        <taxon>Actinomycetes</taxon>
        <taxon>Micromonosporales</taxon>
        <taxon>Micromonosporaceae</taxon>
        <taxon>Virgisporangium</taxon>
    </lineage>
</organism>
<gene>
    <name evidence="1" type="ORF">Voc01_086300</name>
</gene>
<protein>
    <submittedName>
        <fullName evidence="1">Uncharacterized protein</fullName>
    </submittedName>
</protein>
<evidence type="ECO:0000313" key="1">
    <source>
        <dbReference type="EMBL" id="GIJ73713.1"/>
    </source>
</evidence>
<proteinExistence type="predicted"/>
<dbReference type="Proteomes" id="UP000635606">
    <property type="component" value="Unassembled WGS sequence"/>
</dbReference>
<keyword evidence="2" id="KW-1185">Reference proteome</keyword>
<dbReference type="EMBL" id="BOPH01000124">
    <property type="protein sequence ID" value="GIJ73713.1"/>
    <property type="molecule type" value="Genomic_DNA"/>
</dbReference>